<gene>
    <name evidence="1" type="ORF">EVA_00448</name>
</gene>
<accession>J9DCZ0</accession>
<organism evidence="1">
    <name type="scientific">gut metagenome</name>
    <dbReference type="NCBI Taxonomy" id="749906"/>
    <lineage>
        <taxon>unclassified sequences</taxon>
        <taxon>metagenomes</taxon>
        <taxon>organismal metagenomes</taxon>
    </lineage>
</organism>
<dbReference type="AlphaFoldDB" id="J9DCZ0"/>
<protein>
    <submittedName>
        <fullName evidence="1">Uncharacterized protein</fullName>
    </submittedName>
</protein>
<sequence>MQQRQGHRIGSSCLCRILHRGKASSRFLEGAAHPLPVLFPVLLLQHAPLHGGEVAGDRPEIGAYHPIGHLGVDLGRGNVLVPEYLGERLDGAAVAEIDGRGEGVAAQVEADLLVDAAGFGYLFEVGVARAVAGHGEDKVAPGKPPVPLYQLLGNLHEGDVARHTGLGAPGDDPFLAVEVHALYLVMGERLYVNVAKPGETPEEEHVPHEAGLFLDEHGVSQGAQLLLREIAPVGLLHLKAVLAEGVGADDSTPPRLVGQAEQGHGVYPEGVGTQPFLHPQVLVEIGDDLLGQLLVSHVGALLLLPKEGLEMVVNSQILVVGGLGSLPFLDHRPELPVHVPEVFEDAVLHHADTEEGVAQLLGGDEILFPEDAVVVVGEPGGDLLQLPVYLVCLGGLAFRFAVLPEVGGDEQLGSHCLVITVNGDFHHDGGFPVPVSHCGSLDVERGRKRTSLCFHNSKIFVSKGSYLFLTKSYAKQGKAMKQNLLCRIYPVSEPVAV</sequence>
<reference evidence="1" key="1">
    <citation type="journal article" date="2012" name="PLoS ONE">
        <title>Gene sets for utilization of primary and secondary nutrition supplies in the distal gut of endangered iberian lynx.</title>
        <authorList>
            <person name="Alcaide M."/>
            <person name="Messina E."/>
            <person name="Richter M."/>
            <person name="Bargiela R."/>
            <person name="Peplies J."/>
            <person name="Huws S.A."/>
            <person name="Newbold C.J."/>
            <person name="Golyshin P.N."/>
            <person name="Simon M.A."/>
            <person name="Lopez G."/>
            <person name="Yakimov M.M."/>
            <person name="Ferrer M."/>
        </authorList>
    </citation>
    <scope>NUCLEOTIDE SEQUENCE</scope>
</reference>
<evidence type="ECO:0000313" key="1">
    <source>
        <dbReference type="EMBL" id="EJX10851.1"/>
    </source>
</evidence>
<name>J9DCZ0_9ZZZZ</name>
<dbReference type="EMBL" id="AMCI01000036">
    <property type="protein sequence ID" value="EJX10851.1"/>
    <property type="molecule type" value="Genomic_DNA"/>
</dbReference>
<proteinExistence type="predicted"/>
<comment type="caution">
    <text evidence="1">The sequence shown here is derived from an EMBL/GenBank/DDBJ whole genome shotgun (WGS) entry which is preliminary data.</text>
</comment>